<dbReference type="InterPro" id="IPR000836">
    <property type="entry name" value="PRTase_dom"/>
</dbReference>
<dbReference type="Proteomes" id="UP000230564">
    <property type="component" value="Unassembled WGS sequence"/>
</dbReference>
<evidence type="ECO:0000313" key="3">
    <source>
        <dbReference type="EMBL" id="PIR06842.1"/>
    </source>
</evidence>
<dbReference type="Pfam" id="PF00156">
    <property type="entry name" value="Pribosyltran"/>
    <property type="match status" value="1"/>
</dbReference>
<dbReference type="InterPro" id="IPR051910">
    <property type="entry name" value="ComF/GntX_DNA_util-trans"/>
</dbReference>
<accession>A0A2H0ND62</accession>
<evidence type="ECO:0000259" key="2">
    <source>
        <dbReference type="Pfam" id="PF00156"/>
    </source>
</evidence>
<evidence type="ECO:0000256" key="1">
    <source>
        <dbReference type="ARBA" id="ARBA00008007"/>
    </source>
</evidence>
<name>A0A2H0ND62_9BACT</name>
<protein>
    <recommendedName>
        <fullName evidence="2">Phosphoribosyltransferase domain-containing protein</fullName>
    </recommendedName>
</protein>
<dbReference type="SUPFAM" id="SSF53271">
    <property type="entry name" value="PRTase-like"/>
    <property type="match status" value="1"/>
</dbReference>
<dbReference type="PANTHER" id="PTHR47505:SF1">
    <property type="entry name" value="DNA UTILIZATION PROTEIN YHGH"/>
    <property type="match status" value="1"/>
</dbReference>
<reference evidence="3 4" key="1">
    <citation type="submission" date="2017-09" db="EMBL/GenBank/DDBJ databases">
        <title>Depth-based differentiation of microbial function through sediment-hosted aquifers and enrichment of novel symbionts in the deep terrestrial subsurface.</title>
        <authorList>
            <person name="Probst A.J."/>
            <person name="Ladd B."/>
            <person name="Jarett J.K."/>
            <person name="Geller-Mcgrath D.E."/>
            <person name="Sieber C.M."/>
            <person name="Emerson J.B."/>
            <person name="Anantharaman K."/>
            <person name="Thomas B.C."/>
            <person name="Malmstrom R."/>
            <person name="Stieglmeier M."/>
            <person name="Klingl A."/>
            <person name="Woyke T."/>
            <person name="Ryan C.M."/>
            <person name="Banfield J.F."/>
        </authorList>
    </citation>
    <scope>NUCLEOTIDE SEQUENCE [LARGE SCALE GENOMIC DNA]</scope>
    <source>
        <strain evidence="3">CG11_big_fil_rev_8_21_14_0_20_36_20</strain>
    </source>
</reference>
<comment type="caution">
    <text evidence="3">The sequence shown here is derived from an EMBL/GenBank/DDBJ whole genome shotgun (WGS) entry which is preliminary data.</text>
</comment>
<dbReference type="PANTHER" id="PTHR47505">
    <property type="entry name" value="DNA UTILIZATION PROTEIN YHGH"/>
    <property type="match status" value="1"/>
</dbReference>
<dbReference type="InterPro" id="IPR029057">
    <property type="entry name" value="PRTase-like"/>
</dbReference>
<feature type="domain" description="Phosphoribosyltransferase" evidence="2">
    <location>
        <begin position="155"/>
        <end position="220"/>
    </location>
</feature>
<dbReference type="EMBL" id="PCWQ01000008">
    <property type="protein sequence ID" value="PIR06842.1"/>
    <property type="molecule type" value="Genomic_DNA"/>
</dbReference>
<comment type="similarity">
    <text evidence="1">Belongs to the ComF/GntX family.</text>
</comment>
<dbReference type="AlphaFoldDB" id="A0A2H0ND62"/>
<dbReference type="Gene3D" id="3.40.50.2020">
    <property type="match status" value="1"/>
</dbReference>
<evidence type="ECO:0000313" key="4">
    <source>
        <dbReference type="Proteomes" id="UP000230564"/>
    </source>
</evidence>
<organism evidence="3 4">
    <name type="scientific">Candidatus Komeilibacteria bacterium CG11_big_fil_rev_8_21_14_0_20_36_20</name>
    <dbReference type="NCBI Taxonomy" id="1974477"/>
    <lineage>
        <taxon>Bacteria</taxon>
        <taxon>Candidatus Komeiliibacteriota</taxon>
    </lineage>
</organism>
<gene>
    <name evidence="3" type="ORF">COV55_01930</name>
</gene>
<sequence length="221" mass="25510">MIKKIFSNLLDYIWPQFCLGCHQEGSLCCDACAQNLKLLPLQPTPWTNPSYFYFQRCYVCLSYEDPLIEKLIKNFKYHYLENLSQVLITILQKQIQKIDLHPNTIIVNVPLHPRKKRQRGFDQTEILAKGLAKKLNLTYYPLLQRIKTTKTQAQLTKEQRQKNVAGVFKINKKIPQQLQHQQPEIILIDDVATTGATLNQAAKVLKKAGFEQITCAVLAKN</sequence>
<dbReference type="CDD" id="cd06223">
    <property type="entry name" value="PRTases_typeI"/>
    <property type="match status" value="1"/>
</dbReference>
<proteinExistence type="inferred from homology"/>